<keyword evidence="2" id="KW-0472">Membrane</keyword>
<feature type="region of interest" description="Disordered" evidence="1">
    <location>
        <begin position="171"/>
        <end position="215"/>
    </location>
</feature>
<protein>
    <submittedName>
        <fullName evidence="3">Uncharacterized protein</fullName>
    </submittedName>
</protein>
<keyword evidence="2" id="KW-1133">Transmembrane helix</keyword>
<dbReference type="KEGG" id="maqe:RJ40_04660"/>
<sequence length="357" mass="37555">MRVTALLLIAALALTLAAPASAATIDLVVDEGTAVPWNESGLAPGEEGENVVMLRNAGISAGTLSLWVSGVIETDGEGDGAALGRYLLFTLSGERLESGVTFPAPLAAFPHGPDDQNMITISRLDAGESVALTWHWKFQEIYKPQNDAQGDTLSFEVTYLLTEIPSSPSLSGMRGSGVVNPIPSPPAGGDDPRIENETGDEGQPTVTSTPTSLTPANTRGRGLMFHWLPALLGIALLAYSRSRAASRGVLPEGSERETLIGMLLILAAVGVAVVEIGYPGQTGPGGYYHALAGTLAAAMVSLVIASHYTDRGRLWRSRRSEIYPHRTVRAITLLLLVTLLTGVLMVLTGWLAPALTP</sequence>
<evidence type="ECO:0000256" key="2">
    <source>
        <dbReference type="SAM" id="Phobius"/>
    </source>
</evidence>
<organism evidence="3 4">
    <name type="scientific">Methanofollis aquaemaris</name>
    <dbReference type="NCBI Taxonomy" id="126734"/>
    <lineage>
        <taxon>Archaea</taxon>
        <taxon>Methanobacteriati</taxon>
        <taxon>Methanobacteriota</taxon>
        <taxon>Stenosarchaea group</taxon>
        <taxon>Methanomicrobia</taxon>
        <taxon>Methanomicrobiales</taxon>
        <taxon>Methanomicrobiaceae</taxon>
        <taxon>Methanofollis</taxon>
    </lineage>
</organism>
<feature type="compositionally biased region" description="Low complexity" evidence="1">
    <location>
        <begin position="204"/>
        <end position="215"/>
    </location>
</feature>
<reference evidence="3" key="1">
    <citation type="journal article" date="2001" name="Int. J. Syst. Evol. Microbiol.">
        <title>Methanofollis aquaemaris sp. nov., a methanogen isolated from an aquaculture fish pond.</title>
        <authorList>
            <person name="Lai M.C."/>
            <person name="Chen S.C."/>
        </authorList>
    </citation>
    <scope>NUCLEOTIDE SEQUENCE</scope>
    <source>
        <strain evidence="3">N2F9704</strain>
    </source>
</reference>
<feature type="transmembrane region" description="Helical" evidence="2">
    <location>
        <begin position="222"/>
        <end position="239"/>
    </location>
</feature>
<name>A0A8A3S5C8_9EURY</name>
<gene>
    <name evidence="3" type="ORF">RJ40_04660</name>
</gene>
<keyword evidence="4" id="KW-1185">Reference proteome</keyword>
<proteinExistence type="predicted"/>
<dbReference type="AlphaFoldDB" id="A0A8A3S5C8"/>
<evidence type="ECO:0000313" key="4">
    <source>
        <dbReference type="Proteomes" id="UP001042704"/>
    </source>
</evidence>
<evidence type="ECO:0000256" key="1">
    <source>
        <dbReference type="SAM" id="MobiDB-lite"/>
    </source>
</evidence>
<dbReference type="EMBL" id="CP036172">
    <property type="protein sequence ID" value="QSZ66834.1"/>
    <property type="molecule type" value="Genomic_DNA"/>
</dbReference>
<keyword evidence="2" id="KW-0812">Transmembrane</keyword>
<accession>A0A8A3S5C8</accession>
<dbReference type="Proteomes" id="UP001042704">
    <property type="component" value="Chromosome"/>
</dbReference>
<feature type="transmembrane region" description="Helical" evidence="2">
    <location>
        <begin position="286"/>
        <end position="309"/>
    </location>
</feature>
<reference evidence="3" key="2">
    <citation type="submission" date="2019-02" db="EMBL/GenBank/DDBJ databases">
        <authorList>
            <person name="Chen S.-C."/>
            <person name="Chien H.-H."/>
            <person name="Lai M.-C."/>
        </authorList>
    </citation>
    <scope>NUCLEOTIDE SEQUENCE</scope>
    <source>
        <strain evidence="3">N2F9704</strain>
    </source>
</reference>
<dbReference type="GeneID" id="76423629"/>
<feature type="transmembrane region" description="Helical" evidence="2">
    <location>
        <begin position="259"/>
        <end position="280"/>
    </location>
</feature>
<feature type="transmembrane region" description="Helical" evidence="2">
    <location>
        <begin position="330"/>
        <end position="352"/>
    </location>
</feature>
<evidence type="ECO:0000313" key="3">
    <source>
        <dbReference type="EMBL" id="QSZ66834.1"/>
    </source>
</evidence>
<dbReference type="RefSeq" id="WP_265582205.1">
    <property type="nucleotide sequence ID" value="NZ_CP036172.1"/>
</dbReference>